<evidence type="ECO:0000313" key="3">
    <source>
        <dbReference type="EMBL" id="AIJ06356.1"/>
    </source>
</evidence>
<accession>A0A076LDQ2</accession>
<sequence>MYFSQNAIILVMLVFVTSTVLYTTLEYKTKAIEDEISIKKVSLYEDNIINTLERNIDKIVEDAFINTSYKIMKKRQFFESSEDAVNYIAECIKNEINKTLYCVKENYVNITYNITTPEINPTENPDVVNVKFTVNIEYKKKLNNGELIASKPLIIDKDVKLSRIPDPYVYLNKFYYEWGYYKVINVNNFPNDNKNHTFCIILNNTNFNYNHMYNSSSPREIRIIGWNSTSNKWNVLLPYWVQTWKEGNYETSVIWVRCSRSNINNGQILLLYNSTTKVDRQNPDETFILFDNFNYMNYEKWTVVGGYYINNSILTVQGLGSSVYSNKMYGTGFELVFKGNFTPIHAQSVGFFTPLSDWIGVGWVYKNEWAGNVLYFYNGSGDGYYNAGNESIGNYYIYRMLRNNDGSMYGYIMYDNLTPIKIFDPTSGDYHVSSDTSSYPISINTLSSSDAKVSIDWIFLKDINDITTTVSNEEYTNPDYKEEKPKTFTGTIYYGDPTQYILVNNGSYSIIGLYTNKTDSWGSVGYKPLIEE</sequence>
<feature type="domain" description="DUF2341" evidence="2">
    <location>
        <begin position="221"/>
        <end position="303"/>
    </location>
</feature>
<keyword evidence="1" id="KW-0812">Transmembrane</keyword>
<dbReference type="KEGG" id="mjh:JH146_1514"/>
<dbReference type="OrthoDB" id="66028at2157"/>
<keyword evidence="1" id="KW-1133">Transmembrane helix</keyword>
<feature type="transmembrane region" description="Helical" evidence="1">
    <location>
        <begin position="7"/>
        <end position="25"/>
    </location>
</feature>
<dbReference type="InterPro" id="IPR018765">
    <property type="entry name" value="DUF2341"/>
</dbReference>
<dbReference type="GeneID" id="24892146"/>
<dbReference type="EMBL" id="CP009149">
    <property type="protein sequence ID" value="AIJ06356.1"/>
    <property type="molecule type" value="Genomic_DNA"/>
</dbReference>
<reference evidence="3 4" key="1">
    <citation type="journal article" date="2015" name="Int. J. Syst. Evol. Microbiol.">
        <title>M ethanocaldococcus bathoardescens sp. nov., a hyperthermophilic methanogen isolated from a volcanically active deep-sea hydrothermal vent.</title>
        <authorList>
            <person name="Stewart L.C."/>
            <person name="Jung J.H."/>
            <person name="Kim Y.T."/>
            <person name="Kwon S.W."/>
            <person name="Park C.S."/>
            <person name="Holden J.F."/>
        </authorList>
    </citation>
    <scope>NUCLEOTIDE SEQUENCE [LARGE SCALE GENOMIC DNA]</scope>
    <source>
        <strain evidence="3 4">JH146</strain>
    </source>
</reference>
<dbReference type="STRING" id="1301915.JH146_1514"/>
<evidence type="ECO:0000313" key="4">
    <source>
        <dbReference type="Proteomes" id="UP000028781"/>
    </source>
</evidence>
<protein>
    <recommendedName>
        <fullName evidence="2">DUF2341 domain-containing protein</fullName>
    </recommendedName>
</protein>
<dbReference type="RefSeq" id="WP_048202435.1">
    <property type="nucleotide sequence ID" value="NZ_CP009149.1"/>
</dbReference>
<dbReference type="Proteomes" id="UP000028781">
    <property type="component" value="Chromosome"/>
</dbReference>
<evidence type="ECO:0000259" key="2">
    <source>
        <dbReference type="Pfam" id="PF10102"/>
    </source>
</evidence>
<dbReference type="HOGENOM" id="CLU_041883_0_0_2"/>
<name>A0A076LDQ2_9EURY</name>
<keyword evidence="1" id="KW-0472">Membrane</keyword>
<proteinExistence type="predicted"/>
<keyword evidence="4" id="KW-1185">Reference proteome</keyword>
<dbReference type="AlphaFoldDB" id="A0A076LDQ2"/>
<organism evidence="3 4">
    <name type="scientific">Methanocaldococcus bathoardescens</name>
    <dbReference type="NCBI Taxonomy" id="1301915"/>
    <lineage>
        <taxon>Archaea</taxon>
        <taxon>Methanobacteriati</taxon>
        <taxon>Methanobacteriota</taxon>
        <taxon>Methanomada group</taxon>
        <taxon>Methanococci</taxon>
        <taxon>Methanococcales</taxon>
        <taxon>Methanocaldococcaceae</taxon>
        <taxon>Methanocaldococcus</taxon>
    </lineage>
</organism>
<evidence type="ECO:0000256" key="1">
    <source>
        <dbReference type="SAM" id="Phobius"/>
    </source>
</evidence>
<gene>
    <name evidence="3" type="ORF">JH146_1514</name>
</gene>
<dbReference type="Pfam" id="PF10102">
    <property type="entry name" value="DUF2341"/>
    <property type="match status" value="1"/>
</dbReference>